<dbReference type="InterPro" id="IPR050832">
    <property type="entry name" value="Bact_Acetyltransf"/>
</dbReference>
<evidence type="ECO:0000256" key="1">
    <source>
        <dbReference type="ARBA" id="ARBA00022679"/>
    </source>
</evidence>
<evidence type="ECO:0000259" key="3">
    <source>
        <dbReference type="PROSITE" id="PS51186"/>
    </source>
</evidence>
<dbReference type="SUPFAM" id="SSF55729">
    <property type="entry name" value="Acyl-CoA N-acyltransferases (Nat)"/>
    <property type="match status" value="1"/>
</dbReference>
<dbReference type="AlphaFoldDB" id="A0A1M4X4I7"/>
<feature type="domain" description="N-acetyltransferase" evidence="3">
    <location>
        <begin position="3"/>
        <end position="143"/>
    </location>
</feature>
<dbReference type="GO" id="GO:0016747">
    <property type="term" value="F:acyltransferase activity, transferring groups other than amino-acyl groups"/>
    <property type="evidence" value="ECO:0007669"/>
    <property type="project" value="InterPro"/>
</dbReference>
<organism evidence="4 5">
    <name type="scientific">Ruegeria intermedia</name>
    <dbReference type="NCBI Taxonomy" id="996115"/>
    <lineage>
        <taxon>Bacteria</taxon>
        <taxon>Pseudomonadati</taxon>
        <taxon>Pseudomonadota</taxon>
        <taxon>Alphaproteobacteria</taxon>
        <taxon>Rhodobacterales</taxon>
        <taxon>Roseobacteraceae</taxon>
        <taxon>Ruegeria</taxon>
    </lineage>
</organism>
<keyword evidence="5" id="KW-1185">Reference proteome</keyword>
<dbReference type="RefSeq" id="WP_149775780.1">
    <property type="nucleotide sequence ID" value="NZ_FQVK01000010.1"/>
</dbReference>
<dbReference type="Pfam" id="PF13508">
    <property type="entry name" value="Acetyltransf_7"/>
    <property type="match status" value="1"/>
</dbReference>
<dbReference type="InterPro" id="IPR000182">
    <property type="entry name" value="GNAT_dom"/>
</dbReference>
<dbReference type="PANTHER" id="PTHR43877:SF1">
    <property type="entry name" value="ACETYLTRANSFERASE"/>
    <property type="match status" value="1"/>
</dbReference>
<dbReference type="PANTHER" id="PTHR43877">
    <property type="entry name" value="AMINOALKYLPHOSPHONATE N-ACETYLTRANSFERASE-RELATED-RELATED"/>
    <property type="match status" value="1"/>
</dbReference>
<evidence type="ECO:0000256" key="2">
    <source>
        <dbReference type="ARBA" id="ARBA00023315"/>
    </source>
</evidence>
<protein>
    <submittedName>
        <fullName evidence="4">L-amino acid N-acyltransferase YncA</fullName>
    </submittedName>
</protein>
<reference evidence="4 5" key="1">
    <citation type="submission" date="2016-11" db="EMBL/GenBank/DDBJ databases">
        <authorList>
            <person name="Varghese N."/>
            <person name="Submissions S."/>
        </authorList>
    </citation>
    <scope>NUCLEOTIDE SEQUENCE [LARGE SCALE GENOMIC DNA]</scope>
    <source>
        <strain evidence="4 5">DSM 29341</strain>
    </source>
</reference>
<name>A0A1M4X4I7_9RHOB</name>
<dbReference type="PROSITE" id="PS51186">
    <property type="entry name" value="GNAT"/>
    <property type="match status" value="1"/>
</dbReference>
<dbReference type="OrthoDB" id="9797417at2"/>
<dbReference type="EMBL" id="FQVK01000010">
    <property type="protein sequence ID" value="SHE88375.1"/>
    <property type="molecule type" value="Genomic_DNA"/>
</dbReference>
<keyword evidence="1 4" id="KW-0808">Transferase</keyword>
<dbReference type="CDD" id="cd04301">
    <property type="entry name" value="NAT_SF"/>
    <property type="match status" value="1"/>
</dbReference>
<accession>A0A1M4X4I7</accession>
<evidence type="ECO:0000313" key="4">
    <source>
        <dbReference type="EMBL" id="SHE88375.1"/>
    </source>
</evidence>
<dbReference type="Proteomes" id="UP000325134">
    <property type="component" value="Unassembled WGS sequence"/>
</dbReference>
<gene>
    <name evidence="4" type="ORF">SAMN05444279_110118</name>
</gene>
<evidence type="ECO:0000313" key="5">
    <source>
        <dbReference type="Proteomes" id="UP000325134"/>
    </source>
</evidence>
<dbReference type="Gene3D" id="3.40.630.30">
    <property type="match status" value="1"/>
</dbReference>
<sequence length="147" mass="16077">MTVTLRPARSLDAGAVGEILHGFARENDWMPELHSGAEAIAFCGRMIDNGWVTVAEQGGKVAGFLAVNGTEVHCLYLSPAARNQGIGAQLLDSAKAGRRELALYAFQANTGARRFYERHGFVEVARSDGADNDEQLPDIRFVWQQEE</sequence>
<keyword evidence="2 4" id="KW-0012">Acyltransferase</keyword>
<proteinExistence type="predicted"/>
<dbReference type="InterPro" id="IPR016181">
    <property type="entry name" value="Acyl_CoA_acyltransferase"/>
</dbReference>